<organism evidence="2">
    <name type="scientific">Oryza barthii</name>
    <dbReference type="NCBI Taxonomy" id="65489"/>
    <lineage>
        <taxon>Eukaryota</taxon>
        <taxon>Viridiplantae</taxon>
        <taxon>Streptophyta</taxon>
        <taxon>Embryophyta</taxon>
        <taxon>Tracheophyta</taxon>
        <taxon>Spermatophyta</taxon>
        <taxon>Magnoliopsida</taxon>
        <taxon>Liliopsida</taxon>
        <taxon>Poales</taxon>
        <taxon>Poaceae</taxon>
        <taxon>BOP clade</taxon>
        <taxon>Oryzoideae</taxon>
        <taxon>Oryzeae</taxon>
        <taxon>Oryzinae</taxon>
        <taxon>Oryza</taxon>
    </lineage>
</organism>
<feature type="region of interest" description="Disordered" evidence="1">
    <location>
        <begin position="1"/>
        <end position="33"/>
    </location>
</feature>
<accession>A0A0D3HNI9</accession>
<dbReference type="Proteomes" id="UP000026960">
    <property type="component" value="Chromosome 11"/>
</dbReference>
<evidence type="ECO:0000256" key="1">
    <source>
        <dbReference type="SAM" id="MobiDB-lite"/>
    </source>
</evidence>
<evidence type="ECO:0000313" key="2">
    <source>
        <dbReference type="EnsemblPlants" id="OBART11G18480.1"/>
    </source>
</evidence>
<keyword evidence="3" id="KW-1185">Reference proteome</keyword>
<feature type="compositionally biased region" description="Basic and acidic residues" evidence="1">
    <location>
        <begin position="17"/>
        <end position="33"/>
    </location>
</feature>
<dbReference type="Gramene" id="OBART11G18480.1">
    <property type="protein sequence ID" value="OBART11G18480.1"/>
    <property type="gene ID" value="OBART11G18480"/>
</dbReference>
<reference evidence="2" key="1">
    <citation type="journal article" date="2009" name="Rice">
        <title>De Novo Next Generation Sequencing of Plant Genomes.</title>
        <authorList>
            <person name="Rounsley S."/>
            <person name="Marri P.R."/>
            <person name="Yu Y."/>
            <person name="He R."/>
            <person name="Sisneros N."/>
            <person name="Goicoechea J.L."/>
            <person name="Lee S.J."/>
            <person name="Angelova A."/>
            <person name="Kudrna D."/>
            <person name="Luo M."/>
            <person name="Affourtit J."/>
            <person name="Desany B."/>
            <person name="Knight J."/>
            <person name="Niazi F."/>
            <person name="Egholm M."/>
            <person name="Wing R.A."/>
        </authorList>
    </citation>
    <scope>NUCLEOTIDE SEQUENCE [LARGE SCALE GENOMIC DNA]</scope>
    <source>
        <strain evidence="2">cv. IRGC 105608</strain>
    </source>
</reference>
<dbReference type="AlphaFoldDB" id="A0A0D3HNI9"/>
<name>A0A0D3HNI9_9ORYZ</name>
<dbReference type="HOGENOM" id="CLU_2708681_0_0_1"/>
<dbReference type="EnsemblPlants" id="OBART11G18480.1">
    <property type="protein sequence ID" value="OBART11G18480.1"/>
    <property type="gene ID" value="OBART11G18480"/>
</dbReference>
<evidence type="ECO:0000313" key="3">
    <source>
        <dbReference type="Proteomes" id="UP000026960"/>
    </source>
</evidence>
<dbReference type="PaxDb" id="65489-OBART11G18480.1"/>
<sequence length="73" mass="8280">MANTRSSRLQRYGARMEFTHARQPRQPDGEHGELAELPWGLPVDLAFLSGHLVCRGGVYHQALDFVQAAHRLR</sequence>
<protein>
    <submittedName>
        <fullName evidence="2">Uncharacterized protein</fullName>
    </submittedName>
</protein>
<proteinExistence type="predicted"/>
<reference evidence="2" key="2">
    <citation type="submission" date="2015-03" db="UniProtKB">
        <authorList>
            <consortium name="EnsemblPlants"/>
        </authorList>
    </citation>
    <scope>IDENTIFICATION</scope>
</reference>